<evidence type="ECO:0000313" key="2">
    <source>
        <dbReference type="Proteomes" id="UP000316425"/>
    </source>
</evidence>
<dbReference type="RefSeq" id="WP_144089339.1">
    <property type="nucleotide sequence ID" value="NZ_VMHE01000023.1"/>
</dbReference>
<dbReference type="OrthoDB" id="2845979at2"/>
<dbReference type="EMBL" id="VMHE01000023">
    <property type="protein sequence ID" value="TSJ61865.1"/>
    <property type="molecule type" value="Genomic_DNA"/>
</dbReference>
<protein>
    <submittedName>
        <fullName evidence="1">Uncharacterized protein</fullName>
    </submittedName>
</protein>
<dbReference type="AlphaFoldDB" id="A0A556PBW1"/>
<organism evidence="1 2">
    <name type="scientific">Allobacillus salarius</name>
    <dbReference type="NCBI Taxonomy" id="1955272"/>
    <lineage>
        <taxon>Bacteria</taxon>
        <taxon>Bacillati</taxon>
        <taxon>Bacillota</taxon>
        <taxon>Bacilli</taxon>
        <taxon>Bacillales</taxon>
        <taxon>Bacillaceae</taxon>
        <taxon>Allobacillus</taxon>
    </lineage>
</organism>
<gene>
    <name evidence="1" type="ORF">FPQ13_10770</name>
</gene>
<name>A0A556PBW1_9BACI</name>
<proteinExistence type="predicted"/>
<accession>A0A556PBW1</accession>
<comment type="caution">
    <text evidence="1">The sequence shown here is derived from an EMBL/GenBank/DDBJ whole genome shotgun (WGS) entry which is preliminary data.</text>
</comment>
<keyword evidence="2" id="KW-1185">Reference proteome</keyword>
<reference evidence="1 2" key="1">
    <citation type="submission" date="2019-07" db="EMBL/GenBank/DDBJ databases">
        <title>Allobacillus sp. nov. SKP isolated from shrimp paste of Euphausiacea.</title>
        <authorList>
            <person name="Kanchanasin P."/>
            <person name="Tanasupawat S."/>
            <person name="Shi W."/>
            <person name="Wu L."/>
            <person name="Ma J."/>
        </authorList>
    </citation>
    <scope>NUCLEOTIDE SEQUENCE [LARGE SCALE GENOMIC DNA]</scope>
    <source>
        <strain evidence="1 2">SKP4-8</strain>
    </source>
</reference>
<dbReference type="Proteomes" id="UP000316425">
    <property type="component" value="Unassembled WGS sequence"/>
</dbReference>
<evidence type="ECO:0000313" key="1">
    <source>
        <dbReference type="EMBL" id="TSJ61865.1"/>
    </source>
</evidence>
<sequence>MESKIEYYENQSYKFDPLEHFTIRIEEMKKQSSYGKMVASKWMDIYEQILTNEGYPVVHPIGQETFSLYAEFPTGVFEYALDIDGATEFIKENNIEPLKISPKEIIQAVDTGNINRDPNLIKPNHKNPIMILQSKYLTDNHPYCINGNHRIFEAERNNDKEIEVYLFSELKFDPFFYDTFSKAIYFFEIDYWNVILDKRYLLNNENEAFAYRL</sequence>